<dbReference type="InterPro" id="IPR047057">
    <property type="entry name" value="MerR_fam"/>
</dbReference>
<organism evidence="6 7">
    <name type="scientific">Clostridium saudiense</name>
    <dbReference type="NCBI Taxonomy" id="1414720"/>
    <lineage>
        <taxon>Bacteria</taxon>
        <taxon>Bacillati</taxon>
        <taxon>Bacillota</taxon>
        <taxon>Clostridia</taxon>
        <taxon>Eubacteriales</taxon>
        <taxon>Clostridiaceae</taxon>
        <taxon>Clostridium</taxon>
    </lineage>
</organism>
<dbReference type="RefSeq" id="WP_148322699.1">
    <property type="nucleotide sequence ID" value="NZ_JACJLL010000047.1"/>
</dbReference>
<dbReference type="Gene3D" id="1.10.1660.10">
    <property type="match status" value="1"/>
</dbReference>
<keyword evidence="7" id="KW-1185">Reference proteome</keyword>
<name>A0ABS2FGK9_9CLOT</name>
<accession>A0ABS2FGK9</accession>
<evidence type="ECO:0000256" key="2">
    <source>
        <dbReference type="ARBA" id="ARBA00023015"/>
    </source>
</evidence>
<evidence type="ECO:0000256" key="4">
    <source>
        <dbReference type="ARBA" id="ARBA00023163"/>
    </source>
</evidence>
<evidence type="ECO:0000313" key="7">
    <source>
        <dbReference type="Proteomes" id="UP000767334"/>
    </source>
</evidence>
<keyword evidence="3 6" id="KW-0238">DNA-binding</keyword>
<dbReference type="PANTHER" id="PTHR30204">
    <property type="entry name" value="REDOX-CYCLING DRUG-SENSING TRANSCRIPTIONAL ACTIVATOR SOXR"/>
    <property type="match status" value="1"/>
</dbReference>
<sequence>MKKNLLTIGDISKKTGCSIKSLRYYDSIGLLKPIYVDPNTNYRYYNFEQTKIVEIIQLCIFLDIPLKDVKELTIKDDNTMDYSNLIEYGRKITKEKIIKLQNNLTFLDTLKKEVERINSYDNNEEKSFHIDEKYYYVLPLFEDEMNDNYYKILDTLFTKALNENILLKHDYGIIMNIKDDDINKFVAVEVDKKYCNLENVIKVDSGNFLCKKTNEFNLTKIYEMFSNIMCSEKTIIITSCYSYDFSSPYFEAKCSL</sequence>
<keyword evidence="1" id="KW-0678">Repressor</keyword>
<keyword evidence="2" id="KW-0805">Transcription regulation</keyword>
<dbReference type="PANTHER" id="PTHR30204:SF69">
    <property type="entry name" value="MERR-FAMILY TRANSCRIPTIONAL REGULATOR"/>
    <property type="match status" value="1"/>
</dbReference>
<evidence type="ECO:0000259" key="5">
    <source>
        <dbReference type="PROSITE" id="PS50937"/>
    </source>
</evidence>
<dbReference type="PROSITE" id="PS00552">
    <property type="entry name" value="HTH_MERR_1"/>
    <property type="match status" value="1"/>
</dbReference>
<dbReference type="Pfam" id="PF00376">
    <property type="entry name" value="MerR"/>
    <property type="match status" value="1"/>
</dbReference>
<dbReference type="GO" id="GO:0003677">
    <property type="term" value="F:DNA binding"/>
    <property type="evidence" value="ECO:0007669"/>
    <property type="project" value="UniProtKB-KW"/>
</dbReference>
<reference evidence="6 7" key="1">
    <citation type="journal article" date="2021" name="Sci. Rep.">
        <title>The distribution of antibiotic resistance genes in chicken gut microbiota commensals.</title>
        <authorList>
            <person name="Juricova H."/>
            <person name="Matiasovicova J."/>
            <person name="Kubasova T."/>
            <person name="Cejkova D."/>
            <person name="Rychlik I."/>
        </authorList>
    </citation>
    <scope>NUCLEOTIDE SEQUENCE [LARGE SCALE GENOMIC DNA]</scope>
    <source>
        <strain evidence="6 7">An435</strain>
    </source>
</reference>
<evidence type="ECO:0000256" key="3">
    <source>
        <dbReference type="ARBA" id="ARBA00023125"/>
    </source>
</evidence>
<protein>
    <submittedName>
        <fullName evidence="6">MerR family DNA-binding transcriptional regulator</fullName>
    </submittedName>
</protein>
<proteinExistence type="predicted"/>
<dbReference type="InterPro" id="IPR009061">
    <property type="entry name" value="DNA-bd_dom_put_sf"/>
</dbReference>
<comment type="caution">
    <text evidence="6">The sequence shown here is derived from an EMBL/GenBank/DDBJ whole genome shotgun (WGS) entry which is preliminary data.</text>
</comment>
<gene>
    <name evidence="6" type="ORF">H6A19_08920</name>
</gene>
<dbReference type="SUPFAM" id="SSF46955">
    <property type="entry name" value="Putative DNA-binding domain"/>
    <property type="match status" value="1"/>
</dbReference>
<evidence type="ECO:0000313" key="6">
    <source>
        <dbReference type="EMBL" id="MBM6819456.1"/>
    </source>
</evidence>
<dbReference type="Proteomes" id="UP000767334">
    <property type="component" value="Unassembled WGS sequence"/>
</dbReference>
<dbReference type="SMART" id="SM00422">
    <property type="entry name" value="HTH_MERR"/>
    <property type="match status" value="1"/>
</dbReference>
<dbReference type="PROSITE" id="PS50937">
    <property type="entry name" value="HTH_MERR_2"/>
    <property type="match status" value="1"/>
</dbReference>
<dbReference type="EMBL" id="JACJLL010000047">
    <property type="protein sequence ID" value="MBM6819456.1"/>
    <property type="molecule type" value="Genomic_DNA"/>
</dbReference>
<keyword evidence="4" id="KW-0804">Transcription</keyword>
<dbReference type="InterPro" id="IPR000551">
    <property type="entry name" value="MerR-type_HTH_dom"/>
</dbReference>
<evidence type="ECO:0000256" key="1">
    <source>
        <dbReference type="ARBA" id="ARBA00022491"/>
    </source>
</evidence>
<feature type="domain" description="HTH merR-type" evidence="5">
    <location>
        <begin position="5"/>
        <end position="75"/>
    </location>
</feature>